<dbReference type="OrthoDB" id="5377599at2759"/>
<evidence type="ECO:0000313" key="3">
    <source>
        <dbReference type="EMBL" id="ROT38583.1"/>
    </source>
</evidence>
<organism evidence="3 4">
    <name type="scientific">Sodiomyces alkalinus (strain CBS 110278 / VKM F-3762 / F11)</name>
    <name type="common">Alkaliphilic filamentous fungus</name>
    <dbReference type="NCBI Taxonomy" id="1314773"/>
    <lineage>
        <taxon>Eukaryota</taxon>
        <taxon>Fungi</taxon>
        <taxon>Dikarya</taxon>
        <taxon>Ascomycota</taxon>
        <taxon>Pezizomycotina</taxon>
        <taxon>Sordariomycetes</taxon>
        <taxon>Hypocreomycetidae</taxon>
        <taxon>Glomerellales</taxon>
        <taxon>Plectosphaerellaceae</taxon>
        <taxon>Sodiomyces</taxon>
    </lineage>
</organism>
<dbReference type="PANTHER" id="PTHR42031">
    <property type="entry name" value="KEY LIME PATHOGENICITY PROTEIN"/>
    <property type="match status" value="1"/>
</dbReference>
<dbReference type="AlphaFoldDB" id="A0A3N2PVP8"/>
<feature type="region of interest" description="Disordered" evidence="1">
    <location>
        <begin position="525"/>
        <end position="556"/>
    </location>
</feature>
<sequence length="639" mass="69744">MEHHMAWRQLKDMGQMGEALLLQNSHYTSALLHSSTSREPRIHIEALWLVSQQVIYGTSLDGVQYYEVLQDRDSTTQQPVKRARVMSQQHMPWSISSQPVWQRNLSGGSNSVEPFAAFVAEEPAARLPATDPANANMHAFASSLQRAPSSQQTFDLPSVQEHDYGRLGVQFGGPDVGMSPLDFLKAQDDGPSSPGLIPPPPQEFPGSYDSNGRFSSSRVISTCPSMTSGVSGVETIPLSRDGSMCDNQSLPGAFRMARLDSTQSLRTDFTGSDAFSFNWQDAITGDERDDLFRFPENGSDRPTADSSSLYHLYASSAPTGQFTLNGCGAGMERSISMSSAMSSQSNAGRRAREARQRQIKNAQRARLLPKPQAAAKASEASAARKDGRVAMAKNGGSSRSKRVAKVFCETCNEYPGGFRGEHELKRHILAKHQGVVKKFVCRDPATAGIPSTVPIVIPLDACKNCLNRKEYGAYYNAAAHLRRTHFNPKQSRGKTEKRGGKGGGDWPHMDELKKWFEEVLVEARNDTEAGPETDSDAEGEAEVEVEAEVDTEDNKPEMVLSSSADTSFAAGNGDDNYLYGADGVPGYSYSLTSDAMMFDPSMTNMASDAEFSAGAFSEEATPWSLQDETYYIPFAFEAS</sequence>
<dbReference type="Pfam" id="PF25438">
    <property type="entry name" value="DUF7896"/>
    <property type="match status" value="1"/>
</dbReference>
<dbReference type="PANTHER" id="PTHR42031:SF1">
    <property type="entry name" value="KEY LIME PATHOGENICITY PROTEIN"/>
    <property type="match status" value="1"/>
</dbReference>
<gene>
    <name evidence="3" type="ORF">SODALDRAFT_350787</name>
</gene>
<dbReference type="RefSeq" id="XP_028466389.1">
    <property type="nucleotide sequence ID" value="XM_028613502.1"/>
</dbReference>
<evidence type="ECO:0000313" key="4">
    <source>
        <dbReference type="Proteomes" id="UP000272025"/>
    </source>
</evidence>
<feature type="compositionally biased region" description="Acidic residues" evidence="1">
    <location>
        <begin position="529"/>
        <end position="551"/>
    </location>
</feature>
<keyword evidence="4" id="KW-1185">Reference proteome</keyword>
<evidence type="ECO:0000256" key="1">
    <source>
        <dbReference type="SAM" id="MobiDB-lite"/>
    </source>
</evidence>
<feature type="region of interest" description="Disordered" evidence="1">
    <location>
        <begin position="339"/>
        <end position="396"/>
    </location>
</feature>
<protein>
    <recommendedName>
        <fullName evidence="2">DUF7896 domain-containing protein</fullName>
    </recommendedName>
</protein>
<feature type="domain" description="DUF7896" evidence="2">
    <location>
        <begin position="436"/>
        <end position="519"/>
    </location>
</feature>
<feature type="region of interest" description="Disordered" evidence="1">
    <location>
        <begin position="485"/>
        <end position="507"/>
    </location>
</feature>
<dbReference type="EMBL" id="ML119055">
    <property type="protein sequence ID" value="ROT38583.1"/>
    <property type="molecule type" value="Genomic_DNA"/>
</dbReference>
<reference evidence="3 4" key="1">
    <citation type="journal article" date="2018" name="Mol. Ecol.">
        <title>The obligate alkalophilic soda-lake fungus Sodiomyces alkalinus has shifted to a protein diet.</title>
        <authorList>
            <person name="Grum-Grzhimaylo A.A."/>
            <person name="Falkoski D.L."/>
            <person name="van den Heuvel J."/>
            <person name="Valero-Jimenez C.A."/>
            <person name="Min B."/>
            <person name="Choi I.G."/>
            <person name="Lipzen A."/>
            <person name="Daum C.G."/>
            <person name="Aanen D.K."/>
            <person name="Tsang A."/>
            <person name="Henrissat B."/>
            <person name="Bilanenko E.N."/>
            <person name="de Vries R.P."/>
            <person name="van Kan J.A.L."/>
            <person name="Grigoriev I.V."/>
            <person name="Debets A.J.M."/>
        </authorList>
    </citation>
    <scope>NUCLEOTIDE SEQUENCE [LARGE SCALE GENOMIC DNA]</scope>
    <source>
        <strain evidence="3 4">F11</strain>
    </source>
</reference>
<dbReference type="InterPro" id="IPR057218">
    <property type="entry name" value="DUF7896"/>
</dbReference>
<accession>A0A3N2PVP8</accession>
<proteinExistence type="predicted"/>
<name>A0A3N2PVP8_SODAK</name>
<dbReference type="STRING" id="1314773.A0A3N2PVP8"/>
<evidence type="ECO:0000259" key="2">
    <source>
        <dbReference type="Pfam" id="PF25438"/>
    </source>
</evidence>
<dbReference type="GeneID" id="39581980"/>
<dbReference type="Proteomes" id="UP000272025">
    <property type="component" value="Unassembled WGS sequence"/>
</dbReference>